<evidence type="ECO:0000259" key="7">
    <source>
        <dbReference type="Pfam" id="PF13649"/>
    </source>
</evidence>
<dbReference type="Gene3D" id="3.40.50.150">
    <property type="entry name" value="Vaccinia Virus protein VP39"/>
    <property type="match status" value="1"/>
</dbReference>
<dbReference type="InterPro" id="IPR029063">
    <property type="entry name" value="SAM-dependent_MTases_sf"/>
</dbReference>
<evidence type="ECO:0000259" key="6">
    <source>
        <dbReference type="Pfam" id="PF02776"/>
    </source>
</evidence>
<dbReference type="InterPro" id="IPR047211">
    <property type="entry name" value="POXB-like"/>
</dbReference>
<dbReference type="SUPFAM" id="SSF52518">
    <property type="entry name" value="Thiamin diphosphate-binding fold (THDP-binding)"/>
    <property type="match status" value="2"/>
</dbReference>
<dbReference type="CDD" id="cd07039">
    <property type="entry name" value="TPP_PYR_POX"/>
    <property type="match status" value="1"/>
</dbReference>
<dbReference type="SUPFAM" id="SSF52467">
    <property type="entry name" value="DHS-like NAD/FAD-binding domain"/>
    <property type="match status" value="1"/>
</dbReference>
<feature type="domain" description="Methyltransferase" evidence="7">
    <location>
        <begin position="26"/>
        <end position="125"/>
    </location>
</feature>
<dbReference type="InterPro" id="IPR029061">
    <property type="entry name" value="THDP-binding"/>
</dbReference>
<reference evidence="8" key="1">
    <citation type="submission" date="2022-10" db="EMBL/GenBank/DDBJ databases">
        <authorList>
            <person name="Chen Y."/>
            <person name="Dougan E. K."/>
            <person name="Chan C."/>
            <person name="Rhodes N."/>
            <person name="Thang M."/>
        </authorList>
    </citation>
    <scope>NUCLEOTIDE SEQUENCE</scope>
</reference>
<dbReference type="PANTHER" id="PTHR42981:SF2">
    <property type="entry name" value="PYRUVATE DEHYDROGENASE [UBIQUINONE]"/>
    <property type="match status" value="1"/>
</dbReference>
<dbReference type="GO" id="GO:0030976">
    <property type="term" value="F:thiamine pyrophosphate binding"/>
    <property type="evidence" value="ECO:0007669"/>
    <property type="project" value="InterPro"/>
</dbReference>
<evidence type="ECO:0000313" key="9">
    <source>
        <dbReference type="EMBL" id="CAL1125087.1"/>
    </source>
</evidence>
<dbReference type="Pfam" id="PF02775">
    <property type="entry name" value="TPP_enzyme_C"/>
    <property type="match status" value="1"/>
</dbReference>
<organism evidence="8">
    <name type="scientific">Cladocopium goreaui</name>
    <dbReference type="NCBI Taxonomy" id="2562237"/>
    <lineage>
        <taxon>Eukaryota</taxon>
        <taxon>Sar</taxon>
        <taxon>Alveolata</taxon>
        <taxon>Dinophyceae</taxon>
        <taxon>Suessiales</taxon>
        <taxon>Symbiodiniaceae</taxon>
        <taxon>Cladocopium</taxon>
    </lineage>
</organism>
<dbReference type="Gene3D" id="3.40.50.1220">
    <property type="entry name" value="TPP-binding domain"/>
    <property type="match status" value="1"/>
</dbReference>
<evidence type="ECO:0000259" key="5">
    <source>
        <dbReference type="Pfam" id="PF02775"/>
    </source>
</evidence>
<feature type="domain" description="Thiamine pyrophosphate enzyme central" evidence="4">
    <location>
        <begin position="372"/>
        <end position="500"/>
    </location>
</feature>
<evidence type="ECO:0000256" key="1">
    <source>
        <dbReference type="ARBA" id="ARBA00007812"/>
    </source>
</evidence>
<reference evidence="9" key="2">
    <citation type="submission" date="2024-04" db="EMBL/GenBank/DDBJ databases">
        <authorList>
            <person name="Chen Y."/>
            <person name="Shah S."/>
            <person name="Dougan E. K."/>
            <person name="Thang M."/>
            <person name="Chan C."/>
        </authorList>
    </citation>
    <scope>NUCLEOTIDE SEQUENCE [LARGE SCALE GENOMIC DNA]</scope>
</reference>
<dbReference type="InterPro" id="IPR012001">
    <property type="entry name" value="Thiamin_PyroP_enz_TPP-bd_dom"/>
</dbReference>
<dbReference type="Pfam" id="PF02776">
    <property type="entry name" value="TPP_enzyme_N"/>
    <property type="match status" value="1"/>
</dbReference>
<dbReference type="Pfam" id="PF13649">
    <property type="entry name" value="Methyltransf_25"/>
    <property type="match status" value="1"/>
</dbReference>
<dbReference type="OrthoDB" id="16262at2759"/>
<dbReference type="CDD" id="cd02440">
    <property type="entry name" value="AdoMet_MTases"/>
    <property type="match status" value="1"/>
</dbReference>
<dbReference type="InterPro" id="IPR012000">
    <property type="entry name" value="Thiamin_PyroP_enz_cen_dom"/>
</dbReference>
<dbReference type="CDD" id="cd02014">
    <property type="entry name" value="TPP_POX"/>
    <property type="match status" value="1"/>
</dbReference>
<feature type="domain" description="Thiamine pyrophosphate enzyme TPP-binding" evidence="5">
    <location>
        <begin position="562"/>
        <end position="708"/>
    </location>
</feature>
<dbReference type="InterPro" id="IPR047210">
    <property type="entry name" value="TPP_PYR_POXB-like"/>
</dbReference>
<dbReference type="GO" id="GO:0000287">
    <property type="term" value="F:magnesium ion binding"/>
    <property type="evidence" value="ECO:0007669"/>
    <property type="project" value="InterPro"/>
</dbReference>
<dbReference type="GO" id="GO:0003824">
    <property type="term" value="F:catalytic activity"/>
    <property type="evidence" value="ECO:0007669"/>
    <property type="project" value="InterPro"/>
</dbReference>
<dbReference type="InterPro" id="IPR047212">
    <property type="entry name" value="TPP_POXB-like"/>
</dbReference>
<dbReference type="EMBL" id="CAMXCT010000001">
    <property type="protein sequence ID" value="CAI3971712.1"/>
    <property type="molecule type" value="Genomic_DNA"/>
</dbReference>
<dbReference type="InterPro" id="IPR011766">
    <property type="entry name" value="TPP_enzyme_TPP-bd"/>
</dbReference>
<gene>
    <name evidence="8" type="ORF">C1SCF055_LOCUS302</name>
</gene>
<dbReference type="PANTHER" id="PTHR42981">
    <property type="entry name" value="PYRUVATE DEHYDROGENASE [UBIQUINONE]"/>
    <property type="match status" value="1"/>
</dbReference>
<dbReference type="Proteomes" id="UP001152797">
    <property type="component" value="Unassembled WGS sequence"/>
</dbReference>
<proteinExistence type="inferred from homology"/>
<name>A0A9P1BEE1_9DINO</name>
<dbReference type="InterPro" id="IPR029035">
    <property type="entry name" value="DHS-like_NAD/FAD-binding_dom"/>
</dbReference>
<dbReference type="AlphaFoldDB" id="A0A9P1BEE1"/>
<dbReference type="EMBL" id="CAMXCT030000001">
    <property type="protein sequence ID" value="CAL4759024.1"/>
    <property type="molecule type" value="Genomic_DNA"/>
</dbReference>
<keyword evidence="10" id="KW-0670">Pyruvate</keyword>
<evidence type="ECO:0000313" key="8">
    <source>
        <dbReference type="EMBL" id="CAI3971712.1"/>
    </source>
</evidence>
<dbReference type="Pfam" id="PF00205">
    <property type="entry name" value="TPP_enzyme_M"/>
    <property type="match status" value="1"/>
</dbReference>
<evidence type="ECO:0000259" key="4">
    <source>
        <dbReference type="Pfam" id="PF00205"/>
    </source>
</evidence>
<evidence type="ECO:0000256" key="2">
    <source>
        <dbReference type="ARBA" id="ARBA00023052"/>
    </source>
</evidence>
<feature type="domain" description="Thiamine pyrophosphate enzyme N-terminal TPP-binding" evidence="6">
    <location>
        <begin position="194"/>
        <end position="297"/>
    </location>
</feature>
<keyword evidence="2 3" id="KW-0786">Thiamine pyrophosphate</keyword>
<comment type="similarity">
    <text evidence="1 3">Belongs to the TPP enzyme family.</text>
</comment>
<evidence type="ECO:0000256" key="3">
    <source>
        <dbReference type="RuleBase" id="RU362132"/>
    </source>
</evidence>
<accession>A0A9P1BEE1</accession>
<comment type="caution">
    <text evidence="8">The sequence shown here is derived from an EMBL/GenBank/DDBJ whole genome shotgun (WGS) entry which is preliminary data.</text>
</comment>
<evidence type="ECO:0000313" key="10">
    <source>
        <dbReference type="EMBL" id="CAL4759024.1"/>
    </source>
</evidence>
<dbReference type="SUPFAM" id="SSF53335">
    <property type="entry name" value="S-adenosyl-L-methionine-dependent methyltransferases"/>
    <property type="match status" value="1"/>
</dbReference>
<keyword evidence="11" id="KW-1185">Reference proteome</keyword>
<evidence type="ECO:0000313" key="11">
    <source>
        <dbReference type="Proteomes" id="UP001152797"/>
    </source>
</evidence>
<dbReference type="EMBL" id="CAMXCT020000001">
    <property type="protein sequence ID" value="CAL1125087.1"/>
    <property type="molecule type" value="Genomic_DNA"/>
</dbReference>
<sequence>MLADRDEHVAREKGLAALAVQSGEEVLEIGYGTGHSLVELARLTGTEGKVCGIDISTGMQEAALNRLKEEGFADQVDLRVGVVPPIPWPDNSFDVITMSFTLELFPLDEIPGVLEEVKRVLRPEGRLGVVSMSVTPEGQKDSLLEKTYKWMHQHFPHAVDCQPIPAAQLLEDAGFTNTYREDLEIWTLPVVVLVSKAGVHQLFGVVGDAINPLVDAIRRDDRFEWIHVRHEEVAAFAASAQAKLTGTLGVCAGTVGPGAIHLLNGLYDAKKDSAPVLAITGQVPRDDVGSDYHQEVNLDALFSDVSIFNETLNSVGQMPRLIQQAVSTAISRRGVAHISIPSDLGPAKVENPGELSTAIQPIAEVTPGAKDLQKVAKILNDAKKVAIMCGCGCRDSTEELLAIAEKLQAPIVHALRGKDLVPHDHPYWVGGTGLLGSKAGHHAIEESDVLLMVGTDFPYRAWLPHDKKVVQIDIRPEHIGKRCPVQAGLVGHAGSTLAALTEHVDKRSDSSFLKEIQKRRESWQKSLDEEADVKRSSDLIHPQAIAGIAGELADDDAVFCVDTGEVTVWGARHMKLRGTQRYLMSFNLASMAFAMPGALGVQALDRKRQVIAFSGDGGFSMLMGDFITAVNFDLPIKVIVFNNGKLGLVKMEMEVAGYPEYGTDLKNPDFAAIAKVCGGGGIRVTEPGKLQGAIKEAFSTPGPFLVDVVCNGEELTMPPKIEIAQAWGFSLAKLKEMAISTGK</sequence>
<dbReference type="InterPro" id="IPR041698">
    <property type="entry name" value="Methyltransf_25"/>
</dbReference>
<protein>
    <submittedName>
        <fullName evidence="10">Pyruvate dehydrogenase [ubiquinone] (Pyruvat e oxidase) (POX) (Pyruvate:ubiquinone-8 oxidoreductase)</fullName>
    </submittedName>
</protein>
<dbReference type="Gene3D" id="3.40.50.970">
    <property type="match status" value="2"/>
</dbReference>